<dbReference type="AlphaFoldDB" id="A0A9W7BBY6"/>
<dbReference type="Pfam" id="PF04321">
    <property type="entry name" value="RmlD_sub_bind"/>
    <property type="match status" value="1"/>
</dbReference>
<sequence length="318" mass="35885">MPIFSENLSILTMSILIFGKNGWIGGKLIALLQEQGRVIGKDLFLAENRMQNREAVAAELDEIKPTHVLNAAGVTGRPNVDWCEDNKAETVRANVIGTLNLSDLCDERGIHCTVFATGCIFEYDEAHKLGSGVGFTEEDEANFDKSWYSKTKGMVEQMLKVYEHTLVLRVRMPISDDLSPRNFITKIMKYDNIVNVPNSMTVLHELLPASLVMAEKRLTGIYNFCNPGVISHNEMLDLYIKHIDPTYTYTNFSLEDQDKILKAGRSNNELECSKLVDALPECTINEIHVACDLVFQRMKENLTADGTYPDKLFKRANR</sequence>
<gene>
    <name evidence="2" type="ORF">TrVE_jg2847</name>
</gene>
<evidence type="ECO:0000313" key="2">
    <source>
        <dbReference type="EMBL" id="GMH87816.1"/>
    </source>
</evidence>
<name>A0A9W7BBY6_9STRA</name>
<evidence type="ECO:0000313" key="3">
    <source>
        <dbReference type="Proteomes" id="UP001165160"/>
    </source>
</evidence>
<dbReference type="Gene3D" id="3.40.50.720">
    <property type="entry name" value="NAD(P)-binding Rossmann-like Domain"/>
    <property type="match status" value="1"/>
</dbReference>
<organism evidence="2 3">
    <name type="scientific">Triparma verrucosa</name>
    <dbReference type="NCBI Taxonomy" id="1606542"/>
    <lineage>
        <taxon>Eukaryota</taxon>
        <taxon>Sar</taxon>
        <taxon>Stramenopiles</taxon>
        <taxon>Ochrophyta</taxon>
        <taxon>Bolidophyceae</taxon>
        <taxon>Parmales</taxon>
        <taxon>Triparmaceae</taxon>
        <taxon>Triparma</taxon>
    </lineage>
</organism>
<comment type="caution">
    <text evidence="2">The sequence shown here is derived from an EMBL/GenBank/DDBJ whole genome shotgun (WGS) entry which is preliminary data.</text>
</comment>
<dbReference type="PANTHER" id="PTHR10491">
    <property type="entry name" value="DTDP-4-DEHYDRORHAMNOSE REDUCTASE"/>
    <property type="match status" value="1"/>
</dbReference>
<accession>A0A9W7BBY6</accession>
<dbReference type="GO" id="GO:0006556">
    <property type="term" value="P:S-adenosylmethionine biosynthetic process"/>
    <property type="evidence" value="ECO:0007669"/>
    <property type="project" value="TreeGrafter"/>
</dbReference>
<feature type="domain" description="RmlD-like substrate binding" evidence="1">
    <location>
        <begin position="13"/>
        <end position="189"/>
    </location>
</feature>
<evidence type="ECO:0000259" key="1">
    <source>
        <dbReference type="Pfam" id="PF04321"/>
    </source>
</evidence>
<dbReference type="InterPro" id="IPR036291">
    <property type="entry name" value="NAD(P)-bd_dom_sf"/>
</dbReference>
<reference evidence="3" key="1">
    <citation type="journal article" date="2023" name="Commun. Biol.">
        <title>Genome analysis of Parmales, the sister group of diatoms, reveals the evolutionary specialization of diatoms from phago-mixotrophs to photoautotrophs.</title>
        <authorList>
            <person name="Ban H."/>
            <person name="Sato S."/>
            <person name="Yoshikawa S."/>
            <person name="Yamada K."/>
            <person name="Nakamura Y."/>
            <person name="Ichinomiya M."/>
            <person name="Sato N."/>
            <person name="Blanc-Mathieu R."/>
            <person name="Endo H."/>
            <person name="Kuwata A."/>
            <person name="Ogata H."/>
        </authorList>
    </citation>
    <scope>NUCLEOTIDE SEQUENCE [LARGE SCALE GENOMIC DNA]</scope>
    <source>
        <strain evidence="3">NIES 3699</strain>
    </source>
</reference>
<proteinExistence type="predicted"/>
<dbReference type="Proteomes" id="UP001165160">
    <property type="component" value="Unassembled WGS sequence"/>
</dbReference>
<dbReference type="EMBL" id="BRXX01000075">
    <property type="protein sequence ID" value="GMH87816.1"/>
    <property type="molecule type" value="Genomic_DNA"/>
</dbReference>
<dbReference type="PANTHER" id="PTHR10491:SF4">
    <property type="entry name" value="METHIONINE ADENOSYLTRANSFERASE 2 SUBUNIT BETA"/>
    <property type="match status" value="1"/>
</dbReference>
<keyword evidence="3" id="KW-1185">Reference proteome</keyword>
<dbReference type="InterPro" id="IPR029903">
    <property type="entry name" value="RmlD-like-bd"/>
</dbReference>
<dbReference type="SUPFAM" id="SSF51735">
    <property type="entry name" value="NAD(P)-binding Rossmann-fold domains"/>
    <property type="match status" value="1"/>
</dbReference>
<protein>
    <recommendedName>
        <fullName evidence="1">RmlD-like substrate binding domain-containing protein</fullName>
    </recommendedName>
</protein>
<dbReference type="GO" id="GO:0048270">
    <property type="term" value="F:methionine adenosyltransferase regulator activity"/>
    <property type="evidence" value="ECO:0007669"/>
    <property type="project" value="TreeGrafter"/>
</dbReference>
<dbReference type="GO" id="GO:0048269">
    <property type="term" value="C:methionine adenosyltransferase complex"/>
    <property type="evidence" value="ECO:0007669"/>
    <property type="project" value="TreeGrafter"/>
</dbReference>
<dbReference type="InterPro" id="IPR005913">
    <property type="entry name" value="dTDP_dehydrorham_reduct"/>
</dbReference>